<evidence type="ECO:0000313" key="9">
    <source>
        <dbReference type="EMBL" id="EPD33164.1"/>
    </source>
</evidence>
<evidence type="ECO:0000256" key="8">
    <source>
        <dbReference type="SAM" id="Phobius"/>
    </source>
</evidence>
<dbReference type="HOGENOM" id="CLU_031275_3_2_11"/>
<dbReference type="PANTHER" id="PTHR21716:SF53">
    <property type="entry name" value="PERMEASE PERM-RELATED"/>
    <property type="match status" value="1"/>
</dbReference>
<evidence type="ECO:0000256" key="4">
    <source>
        <dbReference type="ARBA" id="ARBA00022475"/>
    </source>
</evidence>
<name>S2WZN1_9ACTN</name>
<feature type="transmembrane region" description="Helical" evidence="8">
    <location>
        <begin position="241"/>
        <end position="261"/>
    </location>
</feature>
<evidence type="ECO:0000256" key="3">
    <source>
        <dbReference type="ARBA" id="ARBA00022448"/>
    </source>
</evidence>
<dbReference type="EMBL" id="AGZR01000005">
    <property type="protein sequence ID" value="EPD33164.1"/>
    <property type="molecule type" value="Genomic_DNA"/>
</dbReference>
<feature type="transmembrane region" description="Helical" evidence="8">
    <location>
        <begin position="312"/>
        <end position="339"/>
    </location>
</feature>
<keyword evidence="5 8" id="KW-0812">Transmembrane</keyword>
<evidence type="ECO:0000256" key="7">
    <source>
        <dbReference type="ARBA" id="ARBA00023136"/>
    </source>
</evidence>
<keyword evidence="6 8" id="KW-1133">Transmembrane helix</keyword>
<dbReference type="Proteomes" id="UP000014417">
    <property type="component" value="Unassembled WGS sequence"/>
</dbReference>
<sequence length="361" mass="38422">MDSKLDTYTPKALKVGAAWSWRFLAIAGAVAVLWWLGSYLSVVVVPVILAVMVTAGLAPLQRTFIKWRWPSWLAALTPMLIIFLIFCGLVTLVGAQIAGQWRMLVDQAVLGFGGVVKWLGDGPLHVSQDQINDLLNQAIHAANNSRQQIASAAASAGSSVGKFFAGAATCVFATFFFMKDGRRFMNKAAHRLPVYAQKSFVPAVRNGWKSLVVYMRAAVIVAGIDGVGAGIGALVLGSNMWLAILVLTFICSFVPLVGAFVAGTIATVVVLVTLGFWKAVIMLVVFVAVMSIESHVLQPMILGRAAEIHPLLVLLGIAVGSILAGIAGALFAIPIVAFLSGMIRHLVELSDAKRRSLATAQ</sequence>
<dbReference type="RefSeq" id="WP_016455539.1">
    <property type="nucleotide sequence ID" value="NZ_KE150269.1"/>
</dbReference>
<evidence type="ECO:0000313" key="10">
    <source>
        <dbReference type="Proteomes" id="UP000014417"/>
    </source>
</evidence>
<evidence type="ECO:0000256" key="6">
    <source>
        <dbReference type="ARBA" id="ARBA00022989"/>
    </source>
</evidence>
<feature type="transmembrane region" description="Helical" evidence="8">
    <location>
        <begin position="42"/>
        <end position="60"/>
    </location>
</feature>
<proteinExistence type="inferred from homology"/>
<evidence type="ECO:0000256" key="5">
    <source>
        <dbReference type="ARBA" id="ARBA00022692"/>
    </source>
</evidence>
<evidence type="ECO:0000256" key="2">
    <source>
        <dbReference type="ARBA" id="ARBA00009773"/>
    </source>
</evidence>
<keyword evidence="7 8" id="KW-0472">Membrane</keyword>
<evidence type="ECO:0008006" key="11">
    <source>
        <dbReference type="Google" id="ProtNLM"/>
    </source>
</evidence>
<dbReference type="GO" id="GO:0055085">
    <property type="term" value="P:transmembrane transport"/>
    <property type="evidence" value="ECO:0007669"/>
    <property type="project" value="TreeGrafter"/>
</dbReference>
<feature type="transmembrane region" description="Helical" evidence="8">
    <location>
        <begin position="72"/>
        <end position="97"/>
    </location>
</feature>
<dbReference type="GO" id="GO:0005886">
    <property type="term" value="C:plasma membrane"/>
    <property type="evidence" value="ECO:0007669"/>
    <property type="project" value="UniProtKB-SubCell"/>
</dbReference>
<dbReference type="STRING" id="883161.HMPREF9306_00695"/>
<comment type="similarity">
    <text evidence="2">Belongs to the autoinducer-2 exporter (AI-2E) (TC 2.A.86) family.</text>
</comment>
<feature type="transmembrane region" description="Helical" evidence="8">
    <location>
        <begin position="160"/>
        <end position="178"/>
    </location>
</feature>
<organism evidence="9 10">
    <name type="scientific">Propionimicrobium lymphophilum ACS-093-V-SCH5</name>
    <dbReference type="NCBI Taxonomy" id="883161"/>
    <lineage>
        <taxon>Bacteria</taxon>
        <taxon>Bacillati</taxon>
        <taxon>Actinomycetota</taxon>
        <taxon>Actinomycetes</taxon>
        <taxon>Propionibacteriales</taxon>
        <taxon>Propionibacteriaceae</taxon>
        <taxon>Propionimicrobium</taxon>
    </lineage>
</organism>
<comment type="subcellular location">
    <subcellularLocation>
        <location evidence="1">Cell membrane</location>
        <topology evidence="1">Multi-pass membrane protein</topology>
    </subcellularLocation>
</comment>
<comment type="caution">
    <text evidence="9">The sequence shown here is derived from an EMBL/GenBank/DDBJ whole genome shotgun (WGS) entry which is preliminary data.</text>
</comment>
<dbReference type="Pfam" id="PF01594">
    <property type="entry name" value="AI-2E_transport"/>
    <property type="match status" value="1"/>
</dbReference>
<dbReference type="OrthoDB" id="9784366at2"/>
<dbReference type="PANTHER" id="PTHR21716">
    <property type="entry name" value="TRANSMEMBRANE PROTEIN"/>
    <property type="match status" value="1"/>
</dbReference>
<feature type="transmembrane region" description="Helical" evidence="8">
    <location>
        <begin position="268"/>
        <end position="292"/>
    </location>
</feature>
<keyword evidence="4" id="KW-1003">Cell membrane</keyword>
<accession>S2WZN1</accession>
<evidence type="ECO:0000256" key="1">
    <source>
        <dbReference type="ARBA" id="ARBA00004651"/>
    </source>
</evidence>
<feature type="transmembrane region" description="Helical" evidence="8">
    <location>
        <begin position="213"/>
        <end position="235"/>
    </location>
</feature>
<protein>
    <recommendedName>
        <fullName evidence="11">AI-2E family transporter</fullName>
    </recommendedName>
</protein>
<reference evidence="9 10" key="1">
    <citation type="submission" date="2013-04" db="EMBL/GenBank/DDBJ databases">
        <title>The Genome Sequence of Propionimicrobium lymphophilum ACS-093-V-SCH5.</title>
        <authorList>
            <consortium name="The Broad Institute Genomics Platform"/>
            <person name="Earl A."/>
            <person name="Ward D."/>
            <person name="Feldgarden M."/>
            <person name="Gevers D."/>
            <person name="Saerens B."/>
            <person name="Vaneechoutte M."/>
            <person name="Walker B."/>
            <person name="Young S."/>
            <person name="Zeng Q."/>
            <person name="Gargeya S."/>
            <person name="Fitzgerald M."/>
            <person name="Haas B."/>
            <person name="Abouelleil A."/>
            <person name="Allen A.W."/>
            <person name="Alvarado L."/>
            <person name="Arachchi H.M."/>
            <person name="Berlin A.M."/>
            <person name="Chapman S.B."/>
            <person name="Gainer-Dewar J."/>
            <person name="Goldberg J."/>
            <person name="Griggs A."/>
            <person name="Gujja S."/>
            <person name="Hansen M."/>
            <person name="Howarth C."/>
            <person name="Imamovic A."/>
            <person name="Ireland A."/>
            <person name="Larimer J."/>
            <person name="McCowan C."/>
            <person name="Murphy C."/>
            <person name="Pearson M."/>
            <person name="Poon T.W."/>
            <person name="Priest M."/>
            <person name="Roberts A."/>
            <person name="Saif S."/>
            <person name="Shea T."/>
            <person name="Sisk P."/>
            <person name="Sykes S."/>
            <person name="Wortman J."/>
            <person name="Nusbaum C."/>
            <person name="Birren B."/>
        </authorList>
    </citation>
    <scope>NUCLEOTIDE SEQUENCE [LARGE SCALE GENOMIC DNA]</scope>
    <source>
        <strain evidence="9 10">ACS-093-V-SCH5</strain>
    </source>
</reference>
<keyword evidence="3" id="KW-0813">Transport</keyword>
<gene>
    <name evidence="9" type="ORF">HMPREF9306_00695</name>
</gene>
<feature type="transmembrane region" description="Helical" evidence="8">
    <location>
        <begin position="12"/>
        <end position="36"/>
    </location>
</feature>
<dbReference type="InterPro" id="IPR002549">
    <property type="entry name" value="AI-2E-like"/>
</dbReference>
<keyword evidence="10" id="KW-1185">Reference proteome</keyword>
<dbReference type="AlphaFoldDB" id="S2WZN1"/>